<comment type="caution">
    <text evidence="2">The sequence shown here is derived from an EMBL/GenBank/DDBJ whole genome shotgun (WGS) entry which is preliminary data.</text>
</comment>
<feature type="region of interest" description="Disordered" evidence="1">
    <location>
        <begin position="27"/>
        <end position="72"/>
    </location>
</feature>
<feature type="compositionally biased region" description="Low complexity" evidence="1">
    <location>
        <begin position="41"/>
        <end position="60"/>
    </location>
</feature>
<sequence length="340" mass="37062">MALDKEVKQGYCNDYFDESLLDPRLRSETAKTYESETNTKAPALDPTSTSTSTSTLASDPNPSPSPPRAGHWDDIWIEDMIDDDENTVLPESVFKSLDYIIAPGDMQADERLWLIGLQLGIGLGVCTAREAVLNEMQSFNTVFGRQIQRDPSDPEPYRMRMILGEHCRTGFDLRVANRAANRYIRNCNQIADMVVYNGITACLPETGNHVLGTSMLFSEEDVVRCHANSQVINEWLGIIEDQLQPNSETDINPDPEQPAPPIASYMGDGANIGGVSMTQLSGTAALIANAVTSGIGIVGLGTRQGQNMPGPTPDVAPPTQDAHRPGHLGKDYGGFKVKHM</sequence>
<dbReference type="Proteomes" id="UP000286045">
    <property type="component" value="Unassembled WGS sequence"/>
</dbReference>
<name>A0A439CUB5_9PEZI</name>
<dbReference type="EMBL" id="RYZI01000403">
    <property type="protein sequence ID" value="RWA05750.1"/>
    <property type="molecule type" value="Genomic_DNA"/>
</dbReference>
<keyword evidence="3" id="KW-1185">Reference proteome</keyword>
<feature type="compositionally biased region" description="Basic and acidic residues" evidence="1">
    <location>
        <begin position="321"/>
        <end position="330"/>
    </location>
</feature>
<accession>A0A439CUB5</accession>
<protein>
    <submittedName>
        <fullName evidence="2">Uncharacterized protein</fullName>
    </submittedName>
</protein>
<gene>
    <name evidence="2" type="ORF">EKO27_g9347</name>
</gene>
<proteinExistence type="predicted"/>
<evidence type="ECO:0000256" key="1">
    <source>
        <dbReference type="SAM" id="MobiDB-lite"/>
    </source>
</evidence>
<reference evidence="2 3" key="1">
    <citation type="submission" date="2018-12" db="EMBL/GenBank/DDBJ databases">
        <title>Draft genome sequence of Xylaria grammica IHI A82.</title>
        <authorList>
            <person name="Buettner E."/>
            <person name="Kellner H."/>
        </authorList>
    </citation>
    <scope>NUCLEOTIDE SEQUENCE [LARGE SCALE GENOMIC DNA]</scope>
    <source>
        <strain evidence="2 3">IHI A82</strain>
    </source>
</reference>
<organism evidence="2 3">
    <name type="scientific">Xylaria grammica</name>
    <dbReference type="NCBI Taxonomy" id="363999"/>
    <lineage>
        <taxon>Eukaryota</taxon>
        <taxon>Fungi</taxon>
        <taxon>Dikarya</taxon>
        <taxon>Ascomycota</taxon>
        <taxon>Pezizomycotina</taxon>
        <taxon>Sordariomycetes</taxon>
        <taxon>Xylariomycetidae</taxon>
        <taxon>Xylariales</taxon>
        <taxon>Xylariaceae</taxon>
        <taxon>Xylaria</taxon>
    </lineage>
</organism>
<dbReference type="STRING" id="363999.A0A439CUB5"/>
<feature type="region of interest" description="Disordered" evidence="1">
    <location>
        <begin position="306"/>
        <end position="340"/>
    </location>
</feature>
<dbReference type="AlphaFoldDB" id="A0A439CUB5"/>
<evidence type="ECO:0000313" key="3">
    <source>
        <dbReference type="Proteomes" id="UP000286045"/>
    </source>
</evidence>
<evidence type="ECO:0000313" key="2">
    <source>
        <dbReference type="EMBL" id="RWA05750.1"/>
    </source>
</evidence>